<evidence type="ECO:0000256" key="7">
    <source>
        <dbReference type="ARBA" id="ARBA00022741"/>
    </source>
</evidence>
<gene>
    <name evidence="18" type="ORF">FCC1311_073852</name>
</gene>
<feature type="binding site" evidence="14">
    <location>
        <position position="140"/>
    </location>
    <ligand>
        <name>ATP</name>
        <dbReference type="ChEBI" id="CHEBI:30616"/>
    </ligand>
</feature>
<comment type="cofactor">
    <cofactor evidence="1">
        <name>Mg(2+)</name>
        <dbReference type="ChEBI" id="CHEBI:18420"/>
    </cofactor>
</comment>
<dbReference type="Pfam" id="PF00069">
    <property type="entry name" value="Pkinase"/>
    <property type="match status" value="1"/>
</dbReference>
<proteinExistence type="inferred from homology"/>
<dbReference type="Proteomes" id="UP000241890">
    <property type="component" value="Unassembled WGS sequence"/>
</dbReference>
<keyword evidence="10 14" id="KW-0067">ATP-binding</keyword>
<evidence type="ECO:0000256" key="9">
    <source>
        <dbReference type="ARBA" id="ARBA00022837"/>
    </source>
</evidence>
<evidence type="ECO:0000256" key="14">
    <source>
        <dbReference type="PROSITE-ProRule" id="PRU10141"/>
    </source>
</evidence>
<keyword evidence="4" id="KW-0808">Transferase</keyword>
<dbReference type="Pfam" id="PF00169">
    <property type="entry name" value="PH"/>
    <property type="match status" value="1"/>
</dbReference>
<dbReference type="InterPro" id="IPR001849">
    <property type="entry name" value="PH_domain"/>
</dbReference>
<evidence type="ECO:0000256" key="13">
    <source>
        <dbReference type="ARBA" id="ARBA00048679"/>
    </source>
</evidence>
<evidence type="ECO:0000256" key="3">
    <source>
        <dbReference type="ARBA" id="ARBA00022527"/>
    </source>
</evidence>
<dbReference type="Gene3D" id="3.30.200.20">
    <property type="entry name" value="Phosphorylase Kinase, domain 1"/>
    <property type="match status" value="1"/>
</dbReference>
<accession>A0A2R5GTF0</accession>
<dbReference type="InterPro" id="IPR000719">
    <property type="entry name" value="Prot_kinase_dom"/>
</dbReference>
<evidence type="ECO:0000256" key="6">
    <source>
        <dbReference type="ARBA" id="ARBA00022737"/>
    </source>
</evidence>
<evidence type="ECO:0000259" key="16">
    <source>
        <dbReference type="PROSITE" id="PS50003"/>
    </source>
</evidence>
<dbReference type="InterPro" id="IPR008271">
    <property type="entry name" value="Ser/Thr_kinase_AS"/>
</dbReference>
<dbReference type="EC" id="2.7.11.1" evidence="2"/>
<dbReference type="PROSITE" id="PS50003">
    <property type="entry name" value="PH_DOMAIN"/>
    <property type="match status" value="1"/>
</dbReference>
<feature type="domain" description="Protein kinase" evidence="17">
    <location>
        <begin position="111"/>
        <end position="367"/>
    </location>
</feature>
<dbReference type="SMART" id="SM00233">
    <property type="entry name" value="PH"/>
    <property type="match status" value="1"/>
</dbReference>
<keyword evidence="7 14" id="KW-0547">Nucleotide-binding</keyword>
<dbReference type="GO" id="GO:0046872">
    <property type="term" value="F:metal ion binding"/>
    <property type="evidence" value="ECO:0007669"/>
    <property type="project" value="UniProtKB-KW"/>
</dbReference>
<dbReference type="InParanoid" id="A0A2R5GTF0"/>
<dbReference type="GO" id="GO:0005524">
    <property type="term" value="F:ATP binding"/>
    <property type="evidence" value="ECO:0007669"/>
    <property type="project" value="UniProtKB-UniRule"/>
</dbReference>
<dbReference type="SUPFAM" id="SSF50729">
    <property type="entry name" value="PH domain-like"/>
    <property type="match status" value="1"/>
</dbReference>
<evidence type="ECO:0000313" key="19">
    <source>
        <dbReference type="Proteomes" id="UP000241890"/>
    </source>
</evidence>
<keyword evidence="9" id="KW-0106">Calcium</keyword>
<evidence type="ECO:0000256" key="12">
    <source>
        <dbReference type="ARBA" id="ARBA00047899"/>
    </source>
</evidence>
<dbReference type="SMART" id="SM00220">
    <property type="entry name" value="S_TKc"/>
    <property type="match status" value="1"/>
</dbReference>
<comment type="similarity">
    <text evidence="11">Belongs to the protein kinase superfamily. Ser/Thr protein kinase family. CDPK subfamily.</text>
</comment>
<organism evidence="18 19">
    <name type="scientific">Hondaea fermentalgiana</name>
    <dbReference type="NCBI Taxonomy" id="2315210"/>
    <lineage>
        <taxon>Eukaryota</taxon>
        <taxon>Sar</taxon>
        <taxon>Stramenopiles</taxon>
        <taxon>Bigyra</taxon>
        <taxon>Labyrinthulomycetes</taxon>
        <taxon>Thraustochytrida</taxon>
        <taxon>Thraustochytriidae</taxon>
        <taxon>Hondaea</taxon>
    </lineage>
</organism>
<dbReference type="FunFam" id="1.10.510.10:FF:000026">
    <property type="entry name" value="Calcium/calmodulin-dependent protein kinase type 1"/>
    <property type="match status" value="1"/>
</dbReference>
<evidence type="ECO:0000256" key="2">
    <source>
        <dbReference type="ARBA" id="ARBA00012513"/>
    </source>
</evidence>
<dbReference type="EMBL" id="BEYU01000092">
    <property type="protein sequence ID" value="GBG31164.1"/>
    <property type="molecule type" value="Genomic_DNA"/>
</dbReference>
<comment type="catalytic activity">
    <reaction evidence="12">
        <text>L-threonyl-[protein] + ATP = O-phospho-L-threonyl-[protein] + ADP + H(+)</text>
        <dbReference type="Rhea" id="RHEA:46608"/>
        <dbReference type="Rhea" id="RHEA-COMP:11060"/>
        <dbReference type="Rhea" id="RHEA-COMP:11605"/>
        <dbReference type="ChEBI" id="CHEBI:15378"/>
        <dbReference type="ChEBI" id="CHEBI:30013"/>
        <dbReference type="ChEBI" id="CHEBI:30616"/>
        <dbReference type="ChEBI" id="CHEBI:61977"/>
        <dbReference type="ChEBI" id="CHEBI:456216"/>
        <dbReference type="EC" id="2.7.11.1"/>
    </reaction>
</comment>
<evidence type="ECO:0000256" key="11">
    <source>
        <dbReference type="ARBA" id="ARBA00024334"/>
    </source>
</evidence>
<evidence type="ECO:0000256" key="8">
    <source>
        <dbReference type="ARBA" id="ARBA00022777"/>
    </source>
</evidence>
<evidence type="ECO:0000313" key="18">
    <source>
        <dbReference type="EMBL" id="GBG31164.1"/>
    </source>
</evidence>
<evidence type="ECO:0000256" key="5">
    <source>
        <dbReference type="ARBA" id="ARBA00022723"/>
    </source>
</evidence>
<dbReference type="InterPro" id="IPR017441">
    <property type="entry name" value="Protein_kinase_ATP_BS"/>
</dbReference>
<dbReference type="SUPFAM" id="SSF56112">
    <property type="entry name" value="Protein kinase-like (PK-like)"/>
    <property type="match status" value="1"/>
</dbReference>
<keyword evidence="8 18" id="KW-0418">Kinase</keyword>
<keyword evidence="19" id="KW-1185">Reference proteome</keyword>
<name>A0A2R5GTF0_9STRA</name>
<keyword evidence="3 15" id="KW-0723">Serine/threonine-protein kinase</keyword>
<comment type="caution">
    <text evidence="18">The sequence shown here is derived from an EMBL/GenBank/DDBJ whole genome shotgun (WGS) entry which is preliminary data.</text>
</comment>
<dbReference type="PANTHER" id="PTHR24347">
    <property type="entry name" value="SERINE/THREONINE-PROTEIN KINASE"/>
    <property type="match status" value="1"/>
</dbReference>
<dbReference type="GO" id="GO:0004674">
    <property type="term" value="F:protein serine/threonine kinase activity"/>
    <property type="evidence" value="ECO:0007669"/>
    <property type="project" value="UniProtKB-KW"/>
</dbReference>
<dbReference type="Gene3D" id="2.30.29.30">
    <property type="entry name" value="Pleckstrin-homology domain (PH domain)/Phosphotyrosine-binding domain (PTB)"/>
    <property type="match status" value="1"/>
</dbReference>
<dbReference type="OrthoDB" id="40902at2759"/>
<evidence type="ECO:0000256" key="10">
    <source>
        <dbReference type="ARBA" id="ARBA00022840"/>
    </source>
</evidence>
<evidence type="ECO:0000256" key="15">
    <source>
        <dbReference type="RuleBase" id="RU000304"/>
    </source>
</evidence>
<reference evidence="18 19" key="1">
    <citation type="submission" date="2017-12" db="EMBL/GenBank/DDBJ databases">
        <title>Sequencing, de novo assembly and annotation of complete genome of a new Thraustochytrid species, strain FCC1311.</title>
        <authorList>
            <person name="Sedici K."/>
            <person name="Godart F."/>
            <person name="Aiese Cigliano R."/>
            <person name="Sanseverino W."/>
            <person name="Barakat M."/>
            <person name="Ortet P."/>
            <person name="Marechal E."/>
            <person name="Cagnac O."/>
            <person name="Amato A."/>
        </authorList>
    </citation>
    <scope>NUCLEOTIDE SEQUENCE [LARGE SCALE GENOMIC DNA]</scope>
</reference>
<dbReference type="PROSITE" id="PS00107">
    <property type="entry name" value="PROTEIN_KINASE_ATP"/>
    <property type="match status" value="1"/>
</dbReference>
<dbReference type="InterPro" id="IPR011009">
    <property type="entry name" value="Kinase-like_dom_sf"/>
</dbReference>
<protein>
    <recommendedName>
        <fullName evidence="2">non-specific serine/threonine protein kinase</fullName>
        <ecNumber evidence="2">2.7.11.1</ecNumber>
    </recommendedName>
</protein>
<dbReference type="InterPro" id="IPR011993">
    <property type="entry name" value="PH-like_dom_sf"/>
</dbReference>
<feature type="domain" description="PH" evidence="16">
    <location>
        <begin position="7"/>
        <end position="104"/>
    </location>
</feature>
<evidence type="ECO:0000259" key="17">
    <source>
        <dbReference type="PROSITE" id="PS50011"/>
    </source>
</evidence>
<dbReference type="CDD" id="cd05117">
    <property type="entry name" value="STKc_CAMK"/>
    <property type="match status" value="1"/>
</dbReference>
<comment type="catalytic activity">
    <reaction evidence="13">
        <text>L-seryl-[protein] + ATP = O-phospho-L-seryl-[protein] + ADP + H(+)</text>
        <dbReference type="Rhea" id="RHEA:17989"/>
        <dbReference type="Rhea" id="RHEA-COMP:9863"/>
        <dbReference type="Rhea" id="RHEA-COMP:11604"/>
        <dbReference type="ChEBI" id="CHEBI:15378"/>
        <dbReference type="ChEBI" id="CHEBI:29999"/>
        <dbReference type="ChEBI" id="CHEBI:30616"/>
        <dbReference type="ChEBI" id="CHEBI:83421"/>
        <dbReference type="ChEBI" id="CHEBI:456216"/>
        <dbReference type="EC" id="2.7.11.1"/>
    </reaction>
</comment>
<dbReference type="Gene3D" id="1.10.510.10">
    <property type="entry name" value="Transferase(Phosphotransferase) domain 1"/>
    <property type="match status" value="1"/>
</dbReference>
<dbReference type="FunFam" id="3.30.200.20:FF:000315">
    <property type="entry name" value="Calcium-dependent protein kinase 3"/>
    <property type="match status" value="1"/>
</dbReference>
<sequence>MGRLHGDDGQAGPLQALGHKGKEWKERYFSIKDNFMHYFKKEGDQRPDGVIPLEGSTVSTVEKGGKVDCDNVFELIACSRSYLLRANSADETAEWVAAITQASKMTIRDLYDIKRELGAGTFATVKLGVLKRTGQAYAIKIIDKATLQENREALLTEISILKQVDHINVINMKEIFETRKKLYLIMDVLDGGELFDRIVENGTFSEKDASDLSRSIIGAIGYLHSLGIVHRDLKPENLLYTDRSPNAEIKIADFGLSKFITDGELLHTACGTPGYVAPEVLLLQGYGKQVDMWSVGVIVYILLCGFPPFYAENDAEMFEAIKAASYDFPSPYWDRISDSAKDLVRGLLQKNPDRRLTTEQALEHPWITGESASTEVNTVLIETLKEFNAKRRFQQGVGKLISINRFKNAMN</sequence>
<evidence type="ECO:0000256" key="1">
    <source>
        <dbReference type="ARBA" id="ARBA00001946"/>
    </source>
</evidence>
<dbReference type="PROSITE" id="PS00108">
    <property type="entry name" value="PROTEIN_KINASE_ST"/>
    <property type="match status" value="1"/>
</dbReference>
<keyword evidence="5" id="KW-0479">Metal-binding</keyword>
<keyword evidence="6" id="KW-0677">Repeat</keyword>
<evidence type="ECO:0000256" key="4">
    <source>
        <dbReference type="ARBA" id="ARBA00022679"/>
    </source>
</evidence>
<dbReference type="AlphaFoldDB" id="A0A2R5GTF0"/>
<dbReference type="PROSITE" id="PS50011">
    <property type="entry name" value="PROTEIN_KINASE_DOM"/>
    <property type="match status" value="1"/>
</dbReference>